<dbReference type="Pfam" id="PF12660">
    <property type="entry name" value="zf-TFIIIC"/>
    <property type="match status" value="1"/>
</dbReference>
<evidence type="ECO:0000259" key="2">
    <source>
        <dbReference type="Pfam" id="PF12660"/>
    </source>
</evidence>
<feature type="domain" description="Transcription factor IIIC putative zinc-finger" evidence="2">
    <location>
        <begin position="653"/>
        <end position="776"/>
    </location>
</feature>
<dbReference type="InterPro" id="IPR044230">
    <property type="entry name" value="GTF3C4"/>
</dbReference>
<organism evidence="3 4">
    <name type="scientific">Pseudovirgaria hyperparasitica</name>
    <dbReference type="NCBI Taxonomy" id="470096"/>
    <lineage>
        <taxon>Eukaryota</taxon>
        <taxon>Fungi</taxon>
        <taxon>Dikarya</taxon>
        <taxon>Ascomycota</taxon>
        <taxon>Pezizomycotina</taxon>
        <taxon>Dothideomycetes</taxon>
        <taxon>Dothideomycetes incertae sedis</taxon>
        <taxon>Acrospermales</taxon>
        <taxon>Acrospermaceae</taxon>
        <taxon>Pseudovirgaria</taxon>
    </lineage>
</organism>
<evidence type="ECO:0000313" key="4">
    <source>
        <dbReference type="Proteomes" id="UP000799437"/>
    </source>
</evidence>
<dbReference type="Proteomes" id="UP000799437">
    <property type="component" value="Unassembled WGS sequence"/>
</dbReference>
<reference evidence="3" key="1">
    <citation type="journal article" date="2020" name="Stud. Mycol.">
        <title>101 Dothideomycetes genomes: a test case for predicting lifestyles and emergence of pathogens.</title>
        <authorList>
            <person name="Haridas S."/>
            <person name="Albert R."/>
            <person name="Binder M."/>
            <person name="Bloem J."/>
            <person name="Labutti K."/>
            <person name="Salamov A."/>
            <person name="Andreopoulos B."/>
            <person name="Baker S."/>
            <person name="Barry K."/>
            <person name="Bills G."/>
            <person name="Bluhm B."/>
            <person name="Cannon C."/>
            <person name="Castanera R."/>
            <person name="Culley D."/>
            <person name="Daum C."/>
            <person name="Ezra D."/>
            <person name="Gonzalez J."/>
            <person name="Henrissat B."/>
            <person name="Kuo A."/>
            <person name="Liang C."/>
            <person name="Lipzen A."/>
            <person name="Lutzoni F."/>
            <person name="Magnuson J."/>
            <person name="Mondo S."/>
            <person name="Nolan M."/>
            <person name="Ohm R."/>
            <person name="Pangilinan J."/>
            <person name="Park H.-J."/>
            <person name="Ramirez L."/>
            <person name="Alfaro M."/>
            <person name="Sun H."/>
            <person name="Tritt A."/>
            <person name="Yoshinaga Y."/>
            <person name="Zwiers L.-H."/>
            <person name="Turgeon B."/>
            <person name="Goodwin S."/>
            <person name="Spatafora J."/>
            <person name="Crous P."/>
            <person name="Grigoriev I."/>
        </authorList>
    </citation>
    <scope>NUCLEOTIDE SEQUENCE</scope>
    <source>
        <strain evidence="3">CBS 121739</strain>
    </source>
</reference>
<proteinExistence type="predicted"/>
<dbReference type="GO" id="GO:0004402">
    <property type="term" value="F:histone acetyltransferase activity"/>
    <property type="evidence" value="ECO:0007669"/>
    <property type="project" value="InterPro"/>
</dbReference>
<dbReference type="InterPro" id="IPR024761">
    <property type="entry name" value="TFIIIC_delta_N"/>
</dbReference>
<dbReference type="GeneID" id="54490414"/>
<dbReference type="EMBL" id="ML996569">
    <property type="protein sequence ID" value="KAF2759972.1"/>
    <property type="molecule type" value="Genomic_DNA"/>
</dbReference>
<dbReference type="PANTHER" id="PTHR15496:SF2">
    <property type="entry name" value="GENERAL TRANSCRIPTION FACTOR 3C POLYPEPTIDE 4"/>
    <property type="match status" value="1"/>
</dbReference>
<dbReference type="GO" id="GO:0000127">
    <property type="term" value="C:transcription factor TFIIIC complex"/>
    <property type="evidence" value="ECO:0007669"/>
    <property type="project" value="InterPro"/>
</dbReference>
<dbReference type="RefSeq" id="XP_033602423.1">
    <property type="nucleotide sequence ID" value="XM_033749360.1"/>
</dbReference>
<dbReference type="AlphaFoldDB" id="A0A6A6WAU3"/>
<dbReference type="PANTHER" id="PTHR15496">
    <property type="entry name" value="GENERAL TRANSCRIPTION FACTOR 3C POLYPEPTIDE 4 FAMILY"/>
    <property type="match status" value="1"/>
</dbReference>
<evidence type="ECO:0008006" key="5">
    <source>
        <dbReference type="Google" id="ProtNLM"/>
    </source>
</evidence>
<name>A0A6A6WAU3_9PEZI</name>
<dbReference type="GO" id="GO:0006384">
    <property type="term" value="P:transcription initiation at RNA polymerase III promoter"/>
    <property type="evidence" value="ECO:0007669"/>
    <property type="project" value="InterPro"/>
</dbReference>
<keyword evidence="4" id="KW-1185">Reference proteome</keyword>
<protein>
    <recommendedName>
        <fullName evidence="5">Transcription factor IIIC 90kDa subunit N-terminal domain-containing protein</fullName>
    </recommendedName>
</protein>
<gene>
    <name evidence="3" type="ORF">EJ05DRAFT_537156</name>
</gene>
<dbReference type="Pfam" id="PF12657">
    <property type="entry name" value="TFIIIC_delta"/>
    <property type="match status" value="1"/>
</dbReference>
<feature type="domain" description="Transcription factor IIIC 90kDa subunit N-terminal" evidence="1">
    <location>
        <begin position="20"/>
        <end position="487"/>
    </location>
</feature>
<sequence length="778" mass="87960">MSRSSIVQGDRPAVPECLSWSHDGMLAVAIRDHVDVYIPRHGRVQPRSEDSVTGEFKDWHRVQFRVNLWAFEELPRMRITSSKILSVGEEQSESEIAVMKWSLPGLAQYSRCALAILTTNLRLSLWAPLGDPRKSSCWTRVLVLNTAMERYLSLPAPITDGPTVDETLPRLRGRIRQFAWACPTRVPTASDIGSWSAHLLMAANENNEVFIMNVKTTKDTCQSLRWSVEVMEHFTIATKNKDKGPEDSLKLNESYRRKSYAKDLAWSPWYSQEGILTSTIAYTAQCQLQFRQVQLIERDDHRTTLQLSSNKAVHKYPVRREGRSWSPLIWLPKITAQQSLTLLAFSMDGVTSIEMDLVNDSYWKVSERSLGGRLDAVTGVALTPPEILPVRLYATTLMSTAGEAPLQFVLPMDSKQPESLPNWQEQIREQRKLFGVLHELGDRVAIRTWGLTHSPLGDLVVTCCSLHPSDVVEYKITHQMEYVLTISSVLEQVDSFSLSQSFGHTWAEDISIEALAYSIKRWLFNQPDSVEKVATLRDQILQELLRMFDWQMKQTDRMIHDHMNEHRLQIELKHAVMMRPKALNCRLRTAIDIICEPESTKQPQRRQTASLYLKTLEEFLPLMDLTSHIAKRILVTQSQAQAGLLGQPIPEGQELCEICKSSIPFTNIGVGYCEKAHQFSTIVRCGLTFQAIQAPGISKICGMCGMQTLNDLTGLARNEHRYRADDPATENTNVVATAAMSRAAFERSGSPGSSLPPFEEVLFDACDVCIYCGGKYLS</sequence>
<evidence type="ECO:0000259" key="1">
    <source>
        <dbReference type="Pfam" id="PF12657"/>
    </source>
</evidence>
<evidence type="ECO:0000313" key="3">
    <source>
        <dbReference type="EMBL" id="KAF2759972.1"/>
    </source>
</evidence>
<accession>A0A6A6WAU3</accession>
<dbReference type="InterPro" id="IPR024764">
    <property type="entry name" value="TFIIIC_Znf"/>
</dbReference>
<dbReference type="OrthoDB" id="6021743at2759"/>